<feature type="signal peptide" evidence="1">
    <location>
        <begin position="1"/>
        <end position="24"/>
    </location>
</feature>
<dbReference type="InterPro" id="IPR046720">
    <property type="entry name" value="DUF6612"/>
</dbReference>
<dbReference type="Pfam" id="PF20316">
    <property type="entry name" value="DUF6612"/>
    <property type="match status" value="1"/>
</dbReference>
<proteinExistence type="predicted"/>
<evidence type="ECO:0000256" key="1">
    <source>
        <dbReference type="SAM" id="SignalP"/>
    </source>
</evidence>
<accession>A0A5C0SCZ5</accession>
<organism evidence="2 3">
    <name type="scientific">Crassaminicella thermophila</name>
    <dbReference type="NCBI Taxonomy" id="2599308"/>
    <lineage>
        <taxon>Bacteria</taxon>
        <taxon>Bacillati</taxon>
        <taxon>Bacillota</taxon>
        <taxon>Clostridia</taxon>
        <taxon>Eubacteriales</taxon>
        <taxon>Clostridiaceae</taxon>
        <taxon>Crassaminicella</taxon>
    </lineage>
</organism>
<evidence type="ECO:0000313" key="3">
    <source>
        <dbReference type="Proteomes" id="UP000324646"/>
    </source>
</evidence>
<sequence>MKRKWKIVLLVVSFVVLLTNIAMAQTEEEFIKQLTREGMTAAEMLDMANEKMNEFDTYKFDGVMDIKTKVVGVIEDKQVEQTINMIINQEGMFKKPQKVYVKSKTKSIGLEENQISTEKTSEVFMEDGIMYMKNDSAEKWVKIDTNPMMKEIQKLLGNNDMASVGISQKQMELYGMFAYFDKDAIIDGKEYYVINIDLANKTFKKLCKDIVNKTFEYYGKLGKAKGDSELNSEEDQAKIKALIQEMLEKMDIKVSYKLYVNKETKIFDKMEIIQNISMNMNGMNTNTYTEGKYRYYDFNKEVVFPKINIEDVQEINNVGKSKKMSKNR</sequence>
<name>A0A5C0SCZ5_CRATE</name>
<keyword evidence="1" id="KW-0732">Signal</keyword>
<evidence type="ECO:0008006" key="4">
    <source>
        <dbReference type="Google" id="ProtNLM"/>
    </source>
</evidence>
<feature type="chain" id="PRO_5022725786" description="TATA-box binding" evidence="1">
    <location>
        <begin position="25"/>
        <end position="328"/>
    </location>
</feature>
<gene>
    <name evidence="2" type="ORF">FQB35_08390</name>
</gene>
<dbReference type="Gene3D" id="2.50.20.20">
    <property type="match status" value="1"/>
</dbReference>
<dbReference type="EMBL" id="CP042243">
    <property type="protein sequence ID" value="QEK12393.1"/>
    <property type="molecule type" value="Genomic_DNA"/>
</dbReference>
<dbReference type="RefSeq" id="WP_148809548.1">
    <property type="nucleotide sequence ID" value="NZ_CP042243.1"/>
</dbReference>
<protein>
    <recommendedName>
        <fullName evidence="4">TATA-box binding</fullName>
    </recommendedName>
</protein>
<dbReference type="OrthoDB" id="1950397at2"/>
<dbReference type="Proteomes" id="UP000324646">
    <property type="component" value="Chromosome"/>
</dbReference>
<dbReference type="AlphaFoldDB" id="A0A5C0SCZ5"/>
<dbReference type="KEGG" id="crs:FQB35_08390"/>
<evidence type="ECO:0000313" key="2">
    <source>
        <dbReference type="EMBL" id="QEK12393.1"/>
    </source>
</evidence>
<reference evidence="2 3" key="1">
    <citation type="submission" date="2019-07" db="EMBL/GenBank/DDBJ databases">
        <title>Complete genome of Crassaminicella thermophila SY095.</title>
        <authorList>
            <person name="Li X."/>
        </authorList>
    </citation>
    <scope>NUCLEOTIDE SEQUENCE [LARGE SCALE GENOMIC DNA]</scope>
    <source>
        <strain evidence="2 3">SY095</strain>
    </source>
</reference>
<keyword evidence="3" id="KW-1185">Reference proteome</keyword>